<feature type="transmembrane region" description="Helical" evidence="1">
    <location>
        <begin position="125"/>
        <end position="145"/>
    </location>
</feature>
<gene>
    <name evidence="2" type="ORF">FRY74_04775</name>
</gene>
<sequence>MGWIKPIWLIVLVSLISAFFFNELNINSLSENRLQEGETVITSDDWSYLSPAKNYYKTGVWKENIPGNVSYFQRPPGYGIFYYSCLLLSENHALLLLKIFQVLLFALSVFCLFKICMYLLNNEKIALMVAVIYGITPFAMGFLYYTLSEGITPALLIFYIYFLVYANVARYKKQQNFLFGLAALVFAYLFIVRPVLGVFGLLLPVFVYYSYAHWFKKAIVFGAIASSFMVIWQIRNYTITGEYVGLNPIFQQDNNSLYRSPSSAFWDFNESWGVEGADYHSYSLPFWQAAIKGDVSINHINKILDAFPKYVIDHFGKDRLTKVFKDYQKAILIQKPYYEKGLPMPKFKIVEEEIVVNEFKELTREFKSEFWFQYHIISPLKVFKVMAFHSNLSMSIFQSTFRGNLIMEFFRFLFFSLHGLCFLALLANLIWFKRNSPLENTLYIATFIYVFYLCYFQRGIEERYTLPILSILLIGLLSLANKIKSVYSERIQSIT</sequence>
<feature type="transmembrane region" description="Helical" evidence="1">
    <location>
        <begin position="442"/>
        <end position="458"/>
    </location>
</feature>
<evidence type="ECO:0008006" key="4">
    <source>
        <dbReference type="Google" id="ProtNLM"/>
    </source>
</evidence>
<dbReference type="Proteomes" id="UP000321721">
    <property type="component" value="Unassembled WGS sequence"/>
</dbReference>
<name>A0A5C6RUX0_9FLAO</name>
<evidence type="ECO:0000256" key="1">
    <source>
        <dbReference type="SAM" id="Phobius"/>
    </source>
</evidence>
<feature type="transmembrane region" description="Helical" evidence="1">
    <location>
        <begin position="181"/>
        <end position="208"/>
    </location>
</feature>
<keyword evidence="3" id="KW-1185">Reference proteome</keyword>
<feature type="transmembrane region" description="Helical" evidence="1">
    <location>
        <begin position="151"/>
        <end position="169"/>
    </location>
</feature>
<feature type="transmembrane region" description="Helical" evidence="1">
    <location>
        <begin position="7"/>
        <end position="26"/>
    </location>
</feature>
<keyword evidence="1" id="KW-1133">Transmembrane helix</keyword>
<reference evidence="2 3" key="1">
    <citation type="submission" date="2019-08" db="EMBL/GenBank/DDBJ databases">
        <title>Genome of Vicingus serpentipes NCIMB 15042.</title>
        <authorList>
            <person name="Bowman J.P."/>
        </authorList>
    </citation>
    <scope>NUCLEOTIDE SEQUENCE [LARGE SCALE GENOMIC DNA]</scope>
    <source>
        <strain evidence="2 3">NCIMB 15042</strain>
    </source>
</reference>
<accession>A0A5C6RUX0</accession>
<feature type="transmembrane region" description="Helical" evidence="1">
    <location>
        <begin position="93"/>
        <end position="113"/>
    </location>
</feature>
<comment type="caution">
    <text evidence="2">The sequence shown here is derived from an EMBL/GenBank/DDBJ whole genome shotgun (WGS) entry which is preliminary data.</text>
</comment>
<evidence type="ECO:0000313" key="3">
    <source>
        <dbReference type="Proteomes" id="UP000321721"/>
    </source>
</evidence>
<dbReference type="EMBL" id="VOOS01000002">
    <property type="protein sequence ID" value="TXB65887.1"/>
    <property type="molecule type" value="Genomic_DNA"/>
</dbReference>
<evidence type="ECO:0000313" key="2">
    <source>
        <dbReference type="EMBL" id="TXB65887.1"/>
    </source>
</evidence>
<organism evidence="2 3">
    <name type="scientific">Vicingus serpentipes</name>
    <dbReference type="NCBI Taxonomy" id="1926625"/>
    <lineage>
        <taxon>Bacteria</taxon>
        <taxon>Pseudomonadati</taxon>
        <taxon>Bacteroidota</taxon>
        <taxon>Flavobacteriia</taxon>
        <taxon>Flavobacteriales</taxon>
        <taxon>Vicingaceae</taxon>
        <taxon>Vicingus</taxon>
    </lineage>
</organism>
<protein>
    <recommendedName>
        <fullName evidence="4">Glycosyltransferase RgtA/B/C/D-like domain-containing protein</fullName>
    </recommendedName>
</protein>
<feature type="transmembrane region" description="Helical" evidence="1">
    <location>
        <begin position="214"/>
        <end position="232"/>
    </location>
</feature>
<keyword evidence="1" id="KW-0812">Transmembrane</keyword>
<dbReference type="RefSeq" id="WP_147099155.1">
    <property type="nucleotide sequence ID" value="NZ_VOOS01000002.1"/>
</dbReference>
<feature type="transmembrane region" description="Helical" evidence="1">
    <location>
        <begin position="409"/>
        <end position="430"/>
    </location>
</feature>
<dbReference type="OrthoDB" id="1466059at2"/>
<dbReference type="AlphaFoldDB" id="A0A5C6RUX0"/>
<proteinExistence type="predicted"/>
<keyword evidence="1" id="KW-0472">Membrane</keyword>